<evidence type="ECO:0000313" key="1">
    <source>
        <dbReference type="EMBL" id="MBB1245386.1"/>
    </source>
</evidence>
<accession>A0ABR6EJ65</accession>
<proteinExistence type="predicted"/>
<protein>
    <submittedName>
        <fullName evidence="1">Uncharacterized protein</fullName>
    </submittedName>
</protein>
<dbReference type="EMBL" id="WMLF01000274">
    <property type="protein sequence ID" value="MBB1245386.1"/>
    <property type="molecule type" value="Genomic_DNA"/>
</dbReference>
<dbReference type="RefSeq" id="WP_182856697.1">
    <property type="nucleotide sequence ID" value="NZ_WMLF01000274.1"/>
</dbReference>
<comment type="caution">
    <text evidence="1">The sequence shown here is derived from an EMBL/GenBank/DDBJ whole genome shotgun (WGS) entry which is preliminary data.</text>
</comment>
<organism evidence="1 2">
    <name type="scientific">Streptomyces durbertensis</name>
    <dbReference type="NCBI Taxonomy" id="2448886"/>
    <lineage>
        <taxon>Bacteria</taxon>
        <taxon>Bacillati</taxon>
        <taxon>Actinomycetota</taxon>
        <taxon>Actinomycetes</taxon>
        <taxon>Kitasatosporales</taxon>
        <taxon>Streptomycetaceae</taxon>
        <taxon>Streptomyces</taxon>
    </lineage>
</organism>
<sequence>MVDIGYTERLEVVRAVQQYETAKKTQAEVTSEESVEGHSSSVDLSQRVDAVLQNGEAAPVGTAAEPAEEDEELLWSQIGPLHAGPVVFPRGVAVGGWSNLTLHRNGAYNYSGHFHVSGAISYNISFVWAIRDRSPRPTIYVFAHNGRLHGTFEPGSRDSDWNKHEVNQALAAGWRTMERTGYNWRWTARVNADFTPWLDAIIKAVAAGQAVAKVVTIFA</sequence>
<reference evidence="2" key="1">
    <citation type="journal article" date="2020" name="Syst. Appl. Microbiol.">
        <title>Streptomyces alkaliterrae sp. nov., isolated from an alkaline soil, and emended descriptions of Streptomyces alkaliphilus, Streptomyces calidiresistens and Streptomyces durbertensis.</title>
        <authorList>
            <person name="Swiecimska M."/>
            <person name="Golinska P."/>
            <person name="Nouioui I."/>
            <person name="Wypij M."/>
            <person name="Rai M."/>
            <person name="Sangal V."/>
            <person name="Goodfellow M."/>
        </authorList>
    </citation>
    <scope>NUCLEOTIDE SEQUENCE [LARGE SCALE GENOMIC DNA]</scope>
    <source>
        <strain evidence="2">DSM 104538</strain>
    </source>
</reference>
<evidence type="ECO:0000313" key="2">
    <source>
        <dbReference type="Proteomes" id="UP000766698"/>
    </source>
</evidence>
<dbReference type="Proteomes" id="UP000766698">
    <property type="component" value="Unassembled WGS sequence"/>
</dbReference>
<gene>
    <name evidence="1" type="ORF">GL263_17705</name>
</gene>
<name>A0ABR6EJ65_9ACTN</name>
<keyword evidence="2" id="KW-1185">Reference proteome</keyword>